<reference evidence="2 3" key="1">
    <citation type="journal article" date="2003" name="Proc. Natl. Acad. Sci. U.S.A.">
        <title>The complete genome sequence of Chromobacterium violaceum reveals remarkable and exploitable bacterial adaptability.</title>
        <authorList>
            <person name="Vasconcelos A.T.R."/>
            <person name="de Almeida D.F."/>
            <person name="Almeida F.C."/>
            <person name="de Almeida L.G.P."/>
            <person name="de Almeida R."/>
            <person name="Goncalves J.A.A."/>
            <person name="Andrade E.M."/>
            <person name="Antonio R.V."/>
            <person name="Araripe J."/>
            <person name="de Araujo M.F.F."/>
            <person name="Filho S.A."/>
            <person name="Azevedo V."/>
            <person name="Batista A.J."/>
            <person name="Bataus L.A.M."/>
            <person name="Batista J.S."/>
            <person name="Belo A."/>
            <person name="vander Berg C."/>
            <person name="Blamey J."/>
            <person name="Bogo M."/>
            <person name="Bonato S."/>
            <person name="Bordignon J."/>
            <person name="Brito C.A."/>
            <person name="Brocchi M."/>
            <person name="Burity H.A."/>
            <person name="Camargo A.A."/>
            <person name="Cardoso D.D.P."/>
            <person name="Carneiro N.P."/>
            <person name="Carraro D.M."/>
            <person name="Carvalho C.M.B."/>
            <person name="Cascardo J.C.M."/>
            <person name="Cavada B.S."/>
            <person name="Chueire L.M.O."/>
            <person name="Pasa T.B.C."/>
            <person name="Duran N."/>
            <person name="Fagundes N."/>
            <person name="Falcao C.L."/>
            <person name="Fantinatti F."/>
            <person name="Farias I.P."/>
            <person name="Felipe M.S.S."/>
            <person name="Ferrari L.P."/>
            <person name="Ferro J.A."/>
            <person name="Ferro M.I.T."/>
            <person name="Franco G.R."/>
            <person name="Freitas N.S.A."/>
            <person name="Furlan L.R."/>
            <person name="Gazzinelli R.T."/>
            <person name="Gomes E.A."/>
            <person name="Goncalves P.R."/>
            <person name="Grangeiro T.B."/>
            <person name="Grattapaglia D."/>
            <person name="Grisard E.C."/>
            <person name="Guimaraes C.T."/>
            <person name="Hanna E.S."/>
            <person name="Hungria M."/>
            <person name="Jardim S.N."/>
            <person name="Laurino J."/>
            <person name="Leoi L.C.T."/>
            <person name="Fassarella L."/>
            <person name="Lima A."/>
            <person name="Loureiro M.F."/>
            <person name="Lyra M.C.P."/>
            <person name="Macedo M."/>
            <person name="Madeira H.M.F."/>
            <person name="Manfio G.P."/>
            <person name="Maranhao A.Q."/>
            <person name="Martins W.S."/>
            <person name="di Mauro S.M.Z."/>
            <person name="de Medeiros S.R.B."/>
            <person name="Meissner R.D.V."/>
            <person name="Menck C.F.M."/>
            <person name="Moreira M.A.M."/>
            <person name="Nascimento F.F."/>
            <person name="Nicolas M.F."/>
            <person name="Oliveira J.G."/>
            <person name="Oliveira S.C."/>
            <person name="Paixao R.F.C."/>
            <person name="Parente J.A."/>
            <person name="Pedrosa F.O."/>
            <person name="Pena S.J.D."/>
            <person name="Perreira J.O."/>
            <person name="Perreira M."/>
            <person name="Pinto L.S.R.C."/>
            <person name="Pinto L.S."/>
            <person name="Porto J.I.R."/>
            <person name="Potrich D.P."/>
            <person name="Neto C.E.R."/>
            <person name="Reis A.M.M."/>
            <person name="Rigo L.U."/>
            <person name="Rondinelli E."/>
            <person name="dos Santos E.B.P."/>
            <person name="Santos F.R."/>
            <person name="Schneider M.P.C."/>
            <person name="Seuanez H.N."/>
            <person name="Silva A.M.R."/>
            <person name="da Silva A.L.C."/>
            <person name="Silva D.W."/>
            <person name="Silva R."/>
            <person name="Simoes I.C."/>
            <person name="Simon D."/>
            <person name="Soares C.M.A."/>
            <person name="Soares R.B.A."/>
            <person name="Souza E.M."/>
            <person name="Souza K.R.L."/>
            <person name="Souza R.C."/>
            <person name="Steffens M.B.R."/>
            <person name="Steindel M."/>
            <person name="Teixeira S.R."/>
            <person name="Urmenyi T."/>
            <person name="Vettore A."/>
            <person name="Wassem R."/>
            <person name="Zaha A."/>
            <person name="Simpson A.J.G."/>
        </authorList>
    </citation>
    <scope>NUCLEOTIDE SEQUENCE [LARGE SCALE GENOMIC DNA]</scope>
    <source>
        <strain evidence="3">ATCC 12472 / DSM 30191 / JCM 1249 / NBRC 12614 / NCIMB 9131 / NCTC 9757</strain>
    </source>
</reference>
<keyword evidence="1" id="KW-1133">Transmembrane helix</keyword>
<organism evidence="2 3">
    <name type="scientific">Chromobacterium violaceum (strain ATCC 12472 / DSM 30191 / JCM 1249 / CCUG 213 / NBRC 12614 / NCIMB 9131 / NCTC 9757 / MK)</name>
    <dbReference type="NCBI Taxonomy" id="243365"/>
    <lineage>
        <taxon>Bacteria</taxon>
        <taxon>Pseudomonadati</taxon>
        <taxon>Pseudomonadota</taxon>
        <taxon>Betaproteobacteria</taxon>
        <taxon>Neisseriales</taxon>
        <taxon>Chromobacteriaceae</taxon>
        <taxon>Chromobacterium</taxon>
    </lineage>
</organism>
<accession>Q7NYD7</accession>
<evidence type="ECO:0000313" key="3">
    <source>
        <dbReference type="Proteomes" id="UP000001424"/>
    </source>
</evidence>
<keyword evidence="1" id="KW-0812">Transmembrane</keyword>
<evidence type="ECO:0000313" key="2">
    <source>
        <dbReference type="EMBL" id="AAQ59012.1"/>
    </source>
</evidence>
<dbReference type="EMBL" id="AE016825">
    <property type="protein sequence ID" value="AAQ59012.1"/>
    <property type="molecule type" value="Genomic_DNA"/>
</dbReference>
<evidence type="ECO:0000256" key="1">
    <source>
        <dbReference type="SAM" id="Phobius"/>
    </source>
</evidence>
<dbReference type="KEGG" id="cvi:CV_1337"/>
<name>Q7NYD7_CHRVO</name>
<feature type="transmembrane region" description="Helical" evidence="1">
    <location>
        <begin position="12"/>
        <end position="35"/>
    </location>
</feature>
<dbReference type="AlphaFoldDB" id="Q7NYD7"/>
<gene>
    <name evidence="2" type="ordered locus">CV_1337</name>
</gene>
<dbReference type="Proteomes" id="UP000001424">
    <property type="component" value="Chromosome"/>
</dbReference>
<keyword evidence="3" id="KW-1185">Reference proteome</keyword>
<protein>
    <submittedName>
        <fullName evidence="2">Uncharacterized protein</fullName>
    </submittedName>
</protein>
<sequence length="75" mass="8732">MGFISFSPTYGLVFLLYYADFQGLIFFRIVSWAGLDKPNVSPRYISINIYGAVFIGKRWVLLLSIEDDDVYRRVK</sequence>
<feature type="transmembrane region" description="Helical" evidence="1">
    <location>
        <begin position="47"/>
        <end position="65"/>
    </location>
</feature>
<dbReference type="HOGENOM" id="CLU_2664454_0_0_4"/>
<proteinExistence type="predicted"/>
<keyword evidence="1" id="KW-0472">Membrane</keyword>